<reference evidence="1" key="1">
    <citation type="submission" date="2018-05" db="EMBL/GenBank/DDBJ databases">
        <authorList>
            <person name="Lanie J.A."/>
            <person name="Ng W.-L."/>
            <person name="Kazmierczak K.M."/>
            <person name="Andrzejewski T.M."/>
            <person name="Davidsen T.M."/>
            <person name="Wayne K.J."/>
            <person name="Tettelin H."/>
            <person name="Glass J.I."/>
            <person name="Rusch D."/>
            <person name="Podicherti R."/>
            <person name="Tsui H.-C.T."/>
            <person name="Winkler M.E."/>
        </authorList>
    </citation>
    <scope>NUCLEOTIDE SEQUENCE</scope>
</reference>
<evidence type="ECO:0000313" key="1">
    <source>
        <dbReference type="EMBL" id="SVA86534.1"/>
    </source>
</evidence>
<gene>
    <name evidence="1" type="ORF">METZ01_LOCUS139388</name>
</gene>
<dbReference type="AlphaFoldDB" id="A0A381ZBP4"/>
<sequence length="50" mass="5696">MKTYIKGDENLTQYSSLQIAIQIISGLLISLRGEEESKCFQTPDQHLRTP</sequence>
<name>A0A381ZBP4_9ZZZZ</name>
<protein>
    <submittedName>
        <fullName evidence="1">Uncharacterized protein</fullName>
    </submittedName>
</protein>
<accession>A0A381ZBP4</accession>
<proteinExistence type="predicted"/>
<dbReference type="EMBL" id="UINC01020656">
    <property type="protein sequence ID" value="SVA86534.1"/>
    <property type="molecule type" value="Genomic_DNA"/>
</dbReference>
<organism evidence="1">
    <name type="scientific">marine metagenome</name>
    <dbReference type="NCBI Taxonomy" id="408172"/>
    <lineage>
        <taxon>unclassified sequences</taxon>
        <taxon>metagenomes</taxon>
        <taxon>ecological metagenomes</taxon>
    </lineage>
</organism>